<keyword evidence="2" id="KW-1185">Reference proteome</keyword>
<protein>
    <submittedName>
        <fullName evidence="1">Uncharacterized protein</fullName>
    </submittedName>
</protein>
<organism evidence="1 2">
    <name type="scientific">Protopolystoma xenopodis</name>
    <dbReference type="NCBI Taxonomy" id="117903"/>
    <lineage>
        <taxon>Eukaryota</taxon>
        <taxon>Metazoa</taxon>
        <taxon>Spiralia</taxon>
        <taxon>Lophotrochozoa</taxon>
        <taxon>Platyhelminthes</taxon>
        <taxon>Monogenea</taxon>
        <taxon>Polyopisthocotylea</taxon>
        <taxon>Polystomatidea</taxon>
        <taxon>Polystomatidae</taxon>
        <taxon>Protopolystoma</taxon>
    </lineage>
</organism>
<dbReference type="AlphaFoldDB" id="A0A3S5FC16"/>
<evidence type="ECO:0000313" key="1">
    <source>
        <dbReference type="EMBL" id="VEL09637.1"/>
    </source>
</evidence>
<sequence>MNQYANTCSPTLLVSSAALTYGSIHASENLVPGKSSAVSVFATSAEEPSTTVSSKIRQPVFRLPWLGRSRRASIGEDQIRHTSKECKCLSDNKLRPCLAKRSEKAGHVQKDSKPADGNKDFVRICALFVTDSSIDNFATRYNSTHRFLDISFNCLTIFMVHRIWFRFYRFLESGQPSLSTINDHPFFPSSEADSASPASLHLPFSPKDDSISSPVHASDFIRGYQSRYNSMSMRIRPILGSKFSHRNGNQRFRAEAKELPVRVKTSDSGITLLQESVSYNATRPPRLSKSHLCRTVITASVNTFRLDLARSPPASLLYTLLHESPKTSLTTPSSMDPKDNFEDPFVQFTARDLYLRLVRYHQSTATTSGNCESDNCSLDPFGLQLKTPDEDVGSSPLPSSAYCLPMLHQLEGHLGGISV</sequence>
<reference evidence="1" key="1">
    <citation type="submission" date="2018-11" db="EMBL/GenBank/DDBJ databases">
        <authorList>
            <consortium name="Pathogen Informatics"/>
        </authorList>
    </citation>
    <scope>NUCLEOTIDE SEQUENCE</scope>
</reference>
<proteinExistence type="predicted"/>
<comment type="caution">
    <text evidence="1">The sequence shown here is derived from an EMBL/GenBank/DDBJ whole genome shotgun (WGS) entry which is preliminary data.</text>
</comment>
<dbReference type="Proteomes" id="UP000784294">
    <property type="component" value="Unassembled WGS sequence"/>
</dbReference>
<accession>A0A3S5FC16</accession>
<dbReference type="EMBL" id="CAAALY010006837">
    <property type="protein sequence ID" value="VEL09637.1"/>
    <property type="molecule type" value="Genomic_DNA"/>
</dbReference>
<evidence type="ECO:0000313" key="2">
    <source>
        <dbReference type="Proteomes" id="UP000784294"/>
    </source>
</evidence>
<gene>
    <name evidence="1" type="ORF">PXEA_LOCUS3077</name>
</gene>
<name>A0A3S5FC16_9PLAT</name>